<reference evidence="1 2" key="1">
    <citation type="journal article" date="2024" name="Plant Biotechnol. J.">
        <title>Genome and CRISPR/Cas9 system of a widespread forest tree (Populus alba) in the world.</title>
        <authorList>
            <person name="Liu Y.J."/>
            <person name="Jiang P.F."/>
            <person name="Han X.M."/>
            <person name="Li X.Y."/>
            <person name="Wang H.M."/>
            <person name="Wang Y.J."/>
            <person name="Wang X.X."/>
            <person name="Zeng Q.Y."/>
        </authorList>
    </citation>
    <scope>NUCLEOTIDE SEQUENCE [LARGE SCALE GENOMIC DNA]</scope>
    <source>
        <strain evidence="2">cv. PAL-ZL1</strain>
    </source>
</reference>
<gene>
    <name evidence="1" type="ORF">D5086_027124</name>
</gene>
<evidence type="ECO:0000313" key="1">
    <source>
        <dbReference type="EMBL" id="KAL3573220.1"/>
    </source>
</evidence>
<sequence>MILHRKRLVLPHRPPPTTTLDSSLPPGDSKHKGCQSHMPAYKVPSETLDSGTMDVFNSSSMVGVTRQKQDACYKSIEGHNQIAHQELVVVDSQPTSFLPQPLLVGDPHGKSPDNNPHVVSGQVLPTSASPHIGIVLSFNEANCSRVSVMPIAISEHICTTEYMLETPSTKDVSTSGMLKDTPDSLVTSPPVETGPKPLGNHIPQLVGVVFGSSTSIKRGKRLKSPQQGPAL</sequence>
<protein>
    <submittedName>
        <fullName evidence="1">Uncharacterized protein</fullName>
    </submittedName>
</protein>
<accession>A0ACC4B4D4</accession>
<organism evidence="1 2">
    <name type="scientific">Populus alba</name>
    <name type="common">White poplar</name>
    <dbReference type="NCBI Taxonomy" id="43335"/>
    <lineage>
        <taxon>Eukaryota</taxon>
        <taxon>Viridiplantae</taxon>
        <taxon>Streptophyta</taxon>
        <taxon>Embryophyta</taxon>
        <taxon>Tracheophyta</taxon>
        <taxon>Spermatophyta</taxon>
        <taxon>Magnoliopsida</taxon>
        <taxon>eudicotyledons</taxon>
        <taxon>Gunneridae</taxon>
        <taxon>Pentapetalae</taxon>
        <taxon>rosids</taxon>
        <taxon>fabids</taxon>
        <taxon>Malpighiales</taxon>
        <taxon>Salicaceae</taxon>
        <taxon>Saliceae</taxon>
        <taxon>Populus</taxon>
    </lineage>
</organism>
<dbReference type="EMBL" id="RCHU02000014">
    <property type="protein sequence ID" value="KAL3573220.1"/>
    <property type="molecule type" value="Genomic_DNA"/>
</dbReference>
<name>A0ACC4B4D4_POPAL</name>
<evidence type="ECO:0000313" key="2">
    <source>
        <dbReference type="Proteomes" id="UP000309997"/>
    </source>
</evidence>
<keyword evidence="2" id="KW-1185">Reference proteome</keyword>
<proteinExistence type="predicted"/>
<dbReference type="Proteomes" id="UP000309997">
    <property type="component" value="Unassembled WGS sequence"/>
</dbReference>
<comment type="caution">
    <text evidence="1">The sequence shown here is derived from an EMBL/GenBank/DDBJ whole genome shotgun (WGS) entry which is preliminary data.</text>
</comment>